<sequence length="201" mass="21887">SRLEDSRVISNVWNGFSSPLELDSSASSSSLRFPTQNRSLETWVQLKNHLQADQSKANGAVNSEATAVTTKALPTQGGHSFVGGGATGKVGKKRSRASRRAPTTLLSTDTSNFRAMVQQFTGIPESPYASQGRSFYHFTPPQHNYYSSFLFQDRMNTPPFFLPRVPPPSLNPSAAEDFGLNPVFSGPLMLPHLGISDSLIK</sequence>
<dbReference type="PANTHER" id="PTHR33179:SF58">
    <property type="entry name" value="OS08G0409500 PROTEIN"/>
    <property type="match status" value="1"/>
</dbReference>
<evidence type="ECO:0000313" key="3">
    <source>
        <dbReference type="EMBL" id="KAH9315819.1"/>
    </source>
</evidence>
<proteinExistence type="predicted"/>
<dbReference type="AlphaFoldDB" id="A0AA38G394"/>
<evidence type="ECO:0000256" key="1">
    <source>
        <dbReference type="SAM" id="MobiDB-lite"/>
    </source>
</evidence>
<accession>A0AA38G394</accession>
<feature type="domain" description="VQ" evidence="2">
    <location>
        <begin position="100"/>
        <end position="127"/>
    </location>
</feature>
<keyword evidence="4" id="KW-1185">Reference proteome</keyword>
<feature type="region of interest" description="Disordered" evidence="1">
    <location>
        <begin position="74"/>
        <end position="102"/>
    </location>
</feature>
<dbReference type="InterPro" id="IPR039609">
    <property type="entry name" value="VQ_15/22"/>
</dbReference>
<name>A0AA38G394_TAXCH</name>
<evidence type="ECO:0000313" key="4">
    <source>
        <dbReference type="Proteomes" id="UP000824469"/>
    </source>
</evidence>
<reference evidence="3 4" key="1">
    <citation type="journal article" date="2021" name="Nat. Plants">
        <title>The Taxus genome provides insights into paclitaxel biosynthesis.</title>
        <authorList>
            <person name="Xiong X."/>
            <person name="Gou J."/>
            <person name="Liao Q."/>
            <person name="Li Y."/>
            <person name="Zhou Q."/>
            <person name="Bi G."/>
            <person name="Li C."/>
            <person name="Du R."/>
            <person name="Wang X."/>
            <person name="Sun T."/>
            <person name="Guo L."/>
            <person name="Liang H."/>
            <person name="Lu P."/>
            <person name="Wu Y."/>
            <person name="Zhang Z."/>
            <person name="Ro D.K."/>
            <person name="Shang Y."/>
            <person name="Huang S."/>
            <person name="Yan J."/>
        </authorList>
    </citation>
    <scope>NUCLEOTIDE SEQUENCE [LARGE SCALE GENOMIC DNA]</scope>
    <source>
        <strain evidence="3">Ta-2019</strain>
    </source>
</reference>
<feature type="compositionally biased region" description="Basic residues" evidence="1">
    <location>
        <begin position="90"/>
        <end position="99"/>
    </location>
</feature>
<gene>
    <name evidence="3" type="ORF">KI387_024446</name>
</gene>
<evidence type="ECO:0000259" key="2">
    <source>
        <dbReference type="Pfam" id="PF05678"/>
    </source>
</evidence>
<protein>
    <recommendedName>
        <fullName evidence="2">VQ domain-containing protein</fullName>
    </recommendedName>
</protein>
<dbReference type="InterPro" id="IPR008889">
    <property type="entry name" value="VQ"/>
</dbReference>
<dbReference type="Proteomes" id="UP000824469">
    <property type="component" value="Unassembled WGS sequence"/>
</dbReference>
<feature type="non-terminal residue" evidence="3">
    <location>
        <position position="1"/>
    </location>
</feature>
<dbReference type="Pfam" id="PF05678">
    <property type="entry name" value="VQ"/>
    <property type="match status" value="1"/>
</dbReference>
<comment type="caution">
    <text evidence="3">The sequence shown here is derived from an EMBL/GenBank/DDBJ whole genome shotgun (WGS) entry which is preliminary data.</text>
</comment>
<organism evidence="3 4">
    <name type="scientific">Taxus chinensis</name>
    <name type="common">Chinese yew</name>
    <name type="synonym">Taxus wallichiana var. chinensis</name>
    <dbReference type="NCBI Taxonomy" id="29808"/>
    <lineage>
        <taxon>Eukaryota</taxon>
        <taxon>Viridiplantae</taxon>
        <taxon>Streptophyta</taxon>
        <taxon>Embryophyta</taxon>
        <taxon>Tracheophyta</taxon>
        <taxon>Spermatophyta</taxon>
        <taxon>Pinopsida</taxon>
        <taxon>Pinidae</taxon>
        <taxon>Conifers II</taxon>
        <taxon>Cupressales</taxon>
        <taxon>Taxaceae</taxon>
        <taxon>Taxus</taxon>
    </lineage>
</organism>
<dbReference type="PANTHER" id="PTHR33179">
    <property type="entry name" value="VQ MOTIF-CONTAINING PROTEIN"/>
    <property type="match status" value="1"/>
</dbReference>
<dbReference type="EMBL" id="JAHRHJ020000005">
    <property type="protein sequence ID" value="KAH9315819.1"/>
    <property type="molecule type" value="Genomic_DNA"/>
</dbReference>